<dbReference type="EMBL" id="BMFK01000001">
    <property type="protein sequence ID" value="GGE73596.1"/>
    <property type="molecule type" value="Genomic_DNA"/>
</dbReference>
<reference evidence="1" key="1">
    <citation type="journal article" date="2014" name="Int. J. Syst. Evol. Microbiol.">
        <title>Complete genome sequence of Corynebacterium casei LMG S-19264T (=DSM 44701T), isolated from a smear-ripened cheese.</title>
        <authorList>
            <consortium name="US DOE Joint Genome Institute (JGI-PGF)"/>
            <person name="Walter F."/>
            <person name="Albersmeier A."/>
            <person name="Kalinowski J."/>
            <person name="Ruckert C."/>
        </authorList>
    </citation>
    <scope>NUCLEOTIDE SEQUENCE</scope>
    <source>
        <strain evidence="1">CGMCC 1.12698</strain>
    </source>
</reference>
<proteinExistence type="predicted"/>
<sequence length="52" mass="5870">MSYNEINKENRKIHSLKEEINMKNIVNIIIGLVEVVVEGTQVAEELGMDAVN</sequence>
<gene>
    <name evidence="1" type="ORF">GCM10007140_24360</name>
</gene>
<organism evidence="1 2">
    <name type="scientific">Priestia taiwanensis</name>
    <dbReference type="NCBI Taxonomy" id="1347902"/>
    <lineage>
        <taxon>Bacteria</taxon>
        <taxon>Bacillati</taxon>
        <taxon>Bacillota</taxon>
        <taxon>Bacilli</taxon>
        <taxon>Bacillales</taxon>
        <taxon>Bacillaceae</taxon>
        <taxon>Priestia</taxon>
    </lineage>
</organism>
<name>A0A917AUJ3_9BACI</name>
<evidence type="ECO:0000313" key="2">
    <source>
        <dbReference type="Proteomes" id="UP000605259"/>
    </source>
</evidence>
<protein>
    <submittedName>
        <fullName evidence="1">Uncharacterized protein</fullName>
    </submittedName>
</protein>
<keyword evidence="2" id="KW-1185">Reference proteome</keyword>
<evidence type="ECO:0000313" key="1">
    <source>
        <dbReference type="EMBL" id="GGE73596.1"/>
    </source>
</evidence>
<dbReference type="AlphaFoldDB" id="A0A917AUJ3"/>
<reference evidence="1" key="2">
    <citation type="submission" date="2020-09" db="EMBL/GenBank/DDBJ databases">
        <authorList>
            <person name="Sun Q."/>
            <person name="Zhou Y."/>
        </authorList>
    </citation>
    <scope>NUCLEOTIDE SEQUENCE</scope>
    <source>
        <strain evidence="1">CGMCC 1.12698</strain>
    </source>
</reference>
<accession>A0A917AUJ3</accession>
<dbReference type="Proteomes" id="UP000605259">
    <property type="component" value="Unassembled WGS sequence"/>
</dbReference>
<comment type="caution">
    <text evidence="1">The sequence shown here is derived from an EMBL/GenBank/DDBJ whole genome shotgun (WGS) entry which is preliminary data.</text>
</comment>